<accession>A0ACC0DAX4</accession>
<proteinExistence type="predicted"/>
<evidence type="ECO:0000313" key="2">
    <source>
        <dbReference type="Proteomes" id="UP001497680"/>
    </source>
</evidence>
<name>A0ACC0DAX4_9PEZI</name>
<dbReference type="Proteomes" id="UP001497680">
    <property type="component" value="Unassembled WGS sequence"/>
</dbReference>
<dbReference type="EMBL" id="MU394293">
    <property type="protein sequence ID" value="KAI6089908.1"/>
    <property type="molecule type" value="Genomic_DNA"/>
</dbReference>
<keyword evidence="2" id="KW-1185">Reference proteome</keyword>
<organism evidence="1 2">
    <name type="scientific">Hypoxylon rubiginosum</name>
    <dbReference type="NCBI Taxonomy" id="110542"/>
    <lineage>
        <taxon>Eukaryota</taxon>
        <taxon>Fungi</taxon>
        <taxon>Dikarya</taxon>
        <taxon>Ascomycota</taxon>
        <taxon>Pezizomycotina</taxon>
        <taxon>Sordariomycetes</taxon>
        <taxon>Xylariomycetidae</taxon>
        <taxon>Xylariales</taxon>
        <taxon>Hypoxylaceae</taxon>
        <taxon>Hypoxylon</taxon>
    </lineage>
</organism>
<sequence>MLICGWPAFCCLAAAASTSGAVGEKSGYLHLSGEVQAALKKCGRSCGDGGLQCRPTINDSRRREASSKKPRCNARLVGCCDAHDDGLIWGRTELVCARRARVLPVSPREGCSGMIFLFFSSASIYFNECMRISFSG</sequence>
<reference evidence="1 2" key="1">
    <citation type="journal article" date="2022" name="New Phytol.">
        <title>Ecological generalism drives hyperdiversity of secondary metabolite gene clusters in xylarialean endophytes.</title>
        <authorList>
            <person name="Franco M.E.E."/>
            <person name="Wisecaver J.H."/>
            <person name="Arnold A.E."/>
            <person name="Ju Y.M."/>
            <person name="Slot J.C."/>
            <person name="Ahrendt S."/>
            <person name="Moore L.P."/>
            <person name="Eastman K.E."/>
            <person name="Scott K."/>
            <person name="Konkel Z."/>
            <person name="Mondo S.J."/>
            <person name="Kuo A."/>
            <person name="Hayes R.D."/>
            <person name="Haridas S."/>
            <person name="Andreopoulos B."/>
            <person name="Riley R."/>
            <person name="LaButti K."/>
            <person name="Pangilinan J."/>
            <person name="Lipzen A."/>
            <person name="Amirebrahimi M."/>
            <person name="Yan J."/>
            <person name="Adam C."/>
            <person name="Keymanesh K."/>
            <person name="Ng V."/>
            <person name="Louie K."/>
            <person name="Northen T."/>
            <person name="Drula E."/>
            <person name="Henrissat B."/>
            <person name="Hsieh H.M."/>
            <person name="Youens-Clark K."/>
            <person name="Lutzoni F."/>
            <person name="Miadlikowska J."/>
            <person name="Eastwood D.C."/>
            <person name="Hamelin R.C."/>
            <person name="Grigoriev I.V."/>
            <person name="U'Ren J.M."/>
        </authorList>
    </citation>
    <scope>NUCLEOTIDE SEQUENCE [LARGE SCALE GENOMIC DNA]</scope>
    <source>
        <strain evidence="1 2">ER1909</strain>
    </source>
</reference>
<gene>
    <name evidence="1" type="ORF">F4821DRAFT_44429</name>
</gene>
<evidence type="ECO:0000313" key="1">
    <source>
        <dbReference type="EMBL" id="KAI6089908.1"/>
    </source>
</evidence>
<comment type="caution">
    <text evidence="1">The sequence shown here is derived from an EMBL/GenBank/DDBJ whole genome shotgun (WGS) entry which is preliminary data.</text>
</comment>
<protein>
    <submittedName>
        <fullName evidence="1">Uncharacterized protein</fullName>
    </submittedName>
</protein>